<name>A0ACC6PNH9_9ACTN</name>
<dbReference type="EMBL" id="JBBKAJ010000022">
    <property type="protein sequence ID" value="MEJ8633038.1"/>
    <property type="molecule type" value="Genomic_DNA"/>
</dbReference>
<proteinExistence type="predicted"/>
<reference evidence="1" key="1">
    <citation type="submission" date="2024-03" db="EMBL/GenBank/DDBJ databases">
        <title>Novel Streptomyces species of biotechnological and ecological value are a feature of Machair soil.</title>
        <authorList>
            <person name="Prole J.R."/>
            <person name="Goodfellow M."/>
            <person name="Allenby N."/>
            <person name="Ward A.C."/>
        </authorList>
    </citation>
    <scope>NUCLEOTIDE SEQUENCE</scope>
    <source>
        <strain evidence="1">MS2.AVA.5</strain>
    </source>
</reference>
<keyword evidence="2" id="KW-1185">Reference proteome</keyword>
<protein>
    <submittedName>
        <fullName evidence="1">RICIN domain-containing protein</fullName>
    </submittedName>
</protein>
<gene>
    <name evidence="1" type="ORF">WKI67_06480</name>
</gene>
<dbReference type="Proteomes" id="UP001377168">
    <property type="component" value="Unassembled WGS sequence"/>
</dbReference>
<evidence type="ECO:0000313" key="1">
    <source>
        <dbReference type="EMBL" id="MEJ8633038.1"/>
    </source>
</evidence>
<comment type="caution">
    <text evidence="1">The sequence shown here is derived from an EMBL/GenBank/DDBJ whole genome shotgun (WGS) entry which is preliminary data.</text>
</comment>
<sequence>MPELHQVGPDPADHMPAYAALSDAELTERIRAGAPPAFPATQELKRRHLPAVLAYARLCGRDQVAGNQLAVQAFDLAAQEAIRGIEPRGNWRHHLLMLVQRVGRTWAEGNRRDRLEPDFAAWADESADRAEWSLPESQRLPFEMSSAMLAGFYGLPELTRGILWYTVVDREPDDTAATYLGVRPDIVSEQRTKAQDAMRQAYIKAYLARADDKRCAGFQRIIEASVRPGDRRRSDDLTNHLAECTGCTRLMANLARMTANPRGVFAEGLLQWGGAAYAARRPVRALLDAVPAQPERSPAASHGSAPAASEPRKGARLPTRPVVLAAVAVAAAVIAGTVLATTSGDASGPVASDRPTQPPQPAWPPASASAPAPSPSPSPTREASKPPTPRPSPTASAPKPPAPPPSKAVPPPPAPAPIVPGGGYTRVVNAGSGLCLDIEDGVMENRTDVITARCNGAETQQWSLEPGGLLRSNADPDFCLDSRGDTDRGVGIWSCSSADGKNGMNLRFTVDASGAVRPYIALDFALEPSGGSEGSSLGFDPADGDSDQRWTAGT</sequence>
<evidence type="ECO:0000313" key="2">
    <source>
        <dbReference type="Proteomes" id="UP001377168"/>
    </source>
</evidence>
<organism evidence="1 2">
    <name type="scientific">Streptomyces achmelvichensis</name>
    <dbReference type="NCBI Taxonomy" id="3134111"/>
    <lineage>
        <taxon>Bacteria</taxon>
        <taxon>Bacillati</taxon>
        <taxon>Actinomycetota</taxon>
        <taxon>Actinomycetes</taxon>
        <taxon>Kitasatosporales</taxon>
        <taxon>Streptomycetaceae</taxon>
        <taxon>Streptomyces</taxon>
    </lineage>
</organism>
<accession>A0ACC6PNH9</accession>